<evidence type="ECO:0000256" key="3">
    <source>
        <dbReference type="ARBA" id="ARBA00022833"/>
    </source>
</evidence>
<organism evidence="6 7">
    <name type="scientific">Hypsizygus marmoreus</name>
    <name type="common">White beech mushroom</name>
    <name type="synonym">Agaricus marmoreus</name>
    <dbReference type="NCBI Taxonomy" id="39966"/>
    <lineage>
        <taxon>Eukaryota</taxon>
        <taxon>Fungi</taxon>
        <taxon>Dikarya</taxon>
        <taxon>Basidiomycota</taxon>
        <taxon>Agaricomycotina</taxon>
        <taxon>Agaricomycetes</taxon>
        <taxon>Agaricomycetidae</taxon>
        <taxon>Agaricales</taxon>
        <taxon>Tricholomatineae</taxon>
        <taxon>Lyophyllaceae</taxon>
        <taxon>Hypsizygus</taxon>
    </lineage>
</organism>
<keyword evidence="2 4" id="KW-0863">Zinc-finger</keyword>
<keyword evidence="7" id="KW-1185">Reference proteome</keyword>
<dbReference type="OrthoDB" id="432970at2759"/>
<dbReference type="PANTHER" id="PTHR28069">
    <property type="entry name" value="GH20023P"/>
    <property type="match status" value="1"/>
</dbReference>
<proteinExistence type="predicted"/>
<gene>
    <name evidence="6" type="ORF">Hypma_000529</name>
</gene>
<evidence type="ECO:0000313" key="6">
    <source>
        <dbReference type="EMBL" id="RDB18194.1"/>
    </source>
</evidence>
<dbReference type="InParanoid" id="A0A369JFJ8"/>
<dbReference type="Pfam" id="PF01753">
    <property type="entry name" value="zf-MYND"/>
    <property type="match status" value="1"/>
</dbReference>
<keyword evidence="1" id="KW-0479">Metal-binding</keyword>
<evidence type="ECO:0000256" key="2">
    <source>
        <dbReference type="ARBA" id="ARBA00022771"/>
    </source>
</evidence>
<dbReference type="GO" id="GO:0008270">
    <property type="term" value="F:zinc ion binding"/>
    <property type="evidence" value="ECO:0007669"/>
    <property type="project" value="UniProtKB-KW"/>
</dbReference>
<evidence type="ECO:0000313" key="7">
    <source>
        <dbReference type="Proteomes" id="UP000076154"/>
    </source>
</evidence>
<dbReference type="PANTHER" id="PTHR28069:SF2">
    <property type="entry name" value="GH20023P"/>
    <property type="match status" value="1"/>
</dbReference>
<feature type="domain" description="MYND-type" evidence="5">
    <location>
        <begin position="24"/>
        <end position="64"/>
    </location>
</feature>
<dbReference type="SUPFAM" id="SSF144232">
    <property type="entry name" value="HIT/MYND zinc finger-like"/>
    <property type="match status" value="1"/>
</dbReference>
<dbReference type="InterPro" id="IPR002893">
    <property type="entry name" value="Znf_MYND"/>
</dbReference>
<dbReference type="STRING" id="39966.A0A369JFJ8"/>
<evidence type="ECO:0000259" key="5">
    <source>
        <dbReference type="PROSITE" id="PS50865"/>
    </source>
</evidence>
<dbReference type="Pfam" id="PF20179">
    <property type="entry name" value="MSS51_C"/>
    <property type="match status" value="1"/>
</dbReference>
<dbReference type="PROSITE" id="PS50865">
    <property type="entry name" value="ZF_MYND_2"/>
    <property type="match status" value="1"/>
</dbReference>
<protein>
    <recommendedName>
        <fullName evidence="5">MYND-type domain-containing protein</fullName>
    </recommendedName>
</protein>
<name>A0A369JFJ8_HYPMA</name>
<dbReference type="EMBL" id="LUEZ02000106">
    <property type="protein sequence ID" value="RDB18194.1"/>
    <property type="molecule type" value="Genomic_DNA"/>
</dbReference>
<keyword evidence="3" id="KW-0862">Zinc</keyword>
<dbReference type="InterPro" id="IPR046824">
    <property type="entry name" value="Mss51-like_C"/>
</dbReference>
<evidence type="ECO:0000256" key="1">
    <source>
        <dbReference type="ARBA" id="ARBA00022723"/>
    </source>
</evidence>
<dbReference type="AlphaFoldDB" id="A0A369JFJ8"/>
<comment type="caution">
    <text evidence="6">The sequence shown here is derived from an EMBL/GenBank/DDBJ whole genome shotgun (WGS) entry which is preliminary data.</text>
</comment>
<accession>A0A369JFJ8</accession>
<dbReference type="Gene3D" id="6.10.140.2220">
    <property type="match status" value="1"/>
</dbReference>
<dbReference type="PROSITE" id="PS01360">
    <property type="entry name" value="ZF_MYND_1"/>
    <property type="match status" value="1"/>
</dbReference>
<dbReference type="Proteomes" id="UP000076154">
    <property type="component" value="Unassembled WGS sequence"/>
</dbReference>
<reference evidence="6" key="1">
    <citation type="submission" date="2018-04" db="EMBL/GenBank/DDBJ databases">
        <title>Whole genome sequencing of Hypsizygus marmoreus.</title>
        <authorList>
            <person name="Choi I.-G."/>
            <person name="Min B."/>
            <person name="Kim J.-G."/>
            <person name="Kim S."/>
            <person name="Oh Y.-L."/>
            <person name="Kong W.-S."/>
            <person name="Park H."/>
            <person name="Jeong J."/>
            <person name="Song E.-S."/>
        </authorList>
    </citation>
    <scope>NUCLEOTIDE SEQUENCE [LARGE SCALE GENOMIC DNA]</scope>
    <source>
        <strain evidence="6">51987-8</strain>
    </source>
</reference>
<evidence type="ECO:0000256" key="4">
    <source>
        <dbReference type="PROSITE-ProRule" id="PRU00134"/>
    </source>
</evidence>
<sequence length="481" mass="54065">MDSILEGLTGLRIPPFTAVNGLACFRCYKESSGPPLLRCSKCWSVRYCGSVCQKLDWKQHKAICNALYKLQMDPAFRSTHLRSFADKPTTDLQRLNMAIDKAVVSEMDYLKRALQRNLTPAEQMLLGDEAHCMGCGRSDRILRMQTLAKNDGSPIAVLKRCETCHLSYYCCDSHWQAVKKLHSGQPCEDGHDGLSQCGINQEILIDHAFSEFIQRTKAGAFVWAPQKPHTKWTSLKGKTWKTEFGADLANQFKVSGDKLGAWIRAASDGLSMPMSILWSLETLNGSNDSWTRQETLDIHILGSYENEVVGVVWFEEILHRLPEVKHLKLVLCGPELDQFSREKGFKGEADLDVCRDCRKKGRKMSRRLFAQTYHDVILTQRGTYTVPDLAIAFNAGTSKQSQHTWIPTMAALVKGKIPTVFTAFDEDEAGTDVNMWPMFGAKLIPALGPSKNPWGSEMLKRAPHAVSRYYAGSLWFSGGFR</sequence>